<evidence type="ECO:0000259" key="3">
    <source>
        <dbReference type="Pfam" id="PF21936"/>
    </source>
</evidence>
<name>A0A2J7RT31_9NEOP</name>
<dbReference type="OrthoDB" id="343582at2759"/>
<proteinExistence type="predicted"/>
<dbReference type="InterPro" id="IPR021605">
    <property type="entry name" value="Pcf11_Clp1-ID"/>
</dbReference>
<dbReference type="Proteomes" id="UP000235965">
    <property type="component" value="Unassembled WGS sequence"/>
</dbReference>
<dbReference type="GO" id="GO:0000993">
    <property type="term" value="F:RNA polymerase II complex binding"/>
    <property type="evidence" value="ECO:0007669"/>
    <property type="project" value="InterPro"/>
</dbReference>
<dbReference type="GO" id="GO:0006369">
    <property type="term" value="P:termination of RNA polymerase II transcription"/>
    <property type="evidence" value="ECO:0007669"/>
    <property type="project" value="InterPro"/>
</dbReference>
<organism evidence="4 5">
    <name type="scientific">Cryptotermes secundus</name>
    <dbReference type="NCBI Taxonomy" id="105785"/>
    <lineage>
        <taxon>Eukaryota</taxon>
        <taxon>Metazoa</taxon>
        <taxon>Ecdysozoa</taxon>
        <taxon>Arthropoda</taxon>
        <taxon>Hexapoda</taxon>
        <taxon>Insecta</taxon>
        <taxon>Pterygota</taxon>
        <taxon>Neoptera</taxon>
        <taxon>Polyneoptera</taxon>
        <taxon>Dictyoptera</taxon>
        <taxon>Blattodea</taxon>
        <taxon>Blattoidea</taxon>
        <taxon>Termitoidae</taxon>
        <taxon>Kalotermitidae</taxon>
        <taxon>Cryptotermitinae</taxon>
        <taxon>Cryptotermes</taxon>
    </lineage>
</organism>
<evidence type="ECO:0000313" key="5">
    <source>
        <dbReference type="Proteomes" id="UP000235965"/>
    </source>
</evidence>
<dbReference type="GO" id="GO:0031124">
    <property type="term" value="P:mRNA 3'-end processing"/>
    <property type="evidence" value="ECO:0007669"/>
    <property type="project" value="InterPro"/>
</dbReference>
<dbReference type="GO" id="GO:0005849">
    <property type="term" value="C:mRNA cleavage factor complex"/>
    <property type="evidence" value="ECO:0007669"/>
    <property type="project" value="InterPro"/>
</dbReference>
<evidence type="ECO:0000313" key="4">
    <source>
        <dbReference type="EMBL" id="PNF43984.1"/>
    </source>
</evidence>
<feature type="region of interest" description="Disordered" evidence="1">
    <location>
        <begin position="125"/>
        <end position="167"/>
    </location>
</feature>
<dbReference type="InParanoid" id="A0A2J7RT31"/>
<sequence>MKYRQHLDWHFHQNRRQKDSGHNQSRDWYLSLSDWMQCTEFEDPEEIGPCWFEMQQAEKGREKEVQEVPSVCAGENPNDAFCGMCSDKFEQFFNDEIEEWHLRGAVRVDGKTFHPLCSEDYKRSLEESGEETCASQETKGVEEQRNTDSEIADDKAERESNVETMDT</sequence>
<protein>
    <submittedName>
        <fullName evidence="4">Uncharacterized protein</fullName>
    </submittedName>
</protein>
<evidence type="ECO:0000259" key="2">
    <source>
        <dbReference type="Pfam" id="PF11526"/>
    </source>
</evidence>
<gene>
    <name evidence="4" type="ORF">B7P43_G00905</name>
</gene>
<dbReference type="InterPro" id="IPR054127">
    <property type="entry name" value="Pcf11_C"/>
</dbReference>
<dbReference type="PANTHER" id="PTHR15921">
    <property type="entry name" value="PRE-MRNA CLEAVAGE COMPLEX II"/>
    <property type="match status" value="1"/>
</dbReference>
<feature type="domain" description="Pcf11 C-terminal" evidence="3">
    <location>
        <begin position="81"/>
        <end position="117"/>
    </location>
</feature>
<dbReference type="Pfam" id="PF11526">
    <property type="entry name" value="Pfc11_Clp1_ID"/>
    <property type="match status" value="1"/>
</dbReference>
<feature type="domain" description="Pcf11 Clp1-ID" evidence="2">
    <location>
        <begin position="14"/>
        <end position="41"/>
    </location>
</feature>
<feature type="compositionally biased region" description="Basic and acidic residues" evidence="1">
    <location>
        <begin position="139"/>
        <end position="161"/>
    </location>
</feature>
<dbReference type="PANTHER" id="PTHR15921:SF3">
    <property type="entry name" value="PRE-MRNA CLEAVAGE COMPLEX 2 PROTEIN PCF11"/>
    <property type="match status" value="1"/>
</dbReference>
<dbReference type="GO" id="GO:0005737">
    <property type="term" value="C:cytoplasm"/>
    <property type="evidence" value="ECO:0007669"/>
    <property type="project" value="TreeGrafter"/>
</dbReference>
<dbReference type="GO" id="GO:0003729">
    <property type="term" value="F:mRNA binding"/>
    <property type="evidence" value="ECO:0007669"/>
    <property type="project" value="InterPro"/>
</dbReference>
<keyword evidence="5" id="KW-1185">Reference proteome</keyword>
<dbReference type="Pfam" id="PF21936">
    <property type="entry name" value="Pcf11_C"/>
    <property type="match status" value="1"/>
</dbReference>
<comment type="caution">
    <text evidence="4">The sequence shown here is derived from an EMBL/GenBank/DDBJ whole genome shotgun (WGS) entry which is preliminary data.</text>
</comment>
<dbReference type="InterPro" id="IPR045154">
    <property type="entry name" value="PCF11-like"/>
</dbReference>
<accession>A0A2J7RT31</accession>
<dbReference type="STRING" id="105785.A0A2J7RT31"/>
<dbReference type="EMBL" id="NEVH01000249">
    <property type="protein sequence ID" value="PNF43984.1"/>
    <property type="molecule type" value="Genomic_DNA"/>
</dbReference>
<dbReference type="AlphaFoldDB" id="A0A2J7RT31"/>
<evidence type="ECO:0000256" key="1">
    <source>
        <dbReference type="SAM" id="MobiDB-lite"/>
    </source>
</evidence>
<reference evidence="4 5" key="1">
    <citation type="submission" date="2017-12" db="EMBL/GenBank/DDBJ databases">
        <title>Hemimetabolous genomes reveal molecular basis of termite eusociality.</title>
        <authorList>
            <person name="Harrison M.C."/>
            <person name="Jongepier E."/>
            <person name="Robertson H.M."/>
            <person name="Arning N."/>
            <person name="Bitard-Feildel T."/>
            <person name="Chao H."/>
            <person name="Childers C.P."/>
            <person name="Dinh H."/>
            <person name="Doddapaneni H."/>
            <person name="Dugan S."/>
            <person name="Gowin J."/>
            <person name="Greiner C."/>
            <person name="Han Y."/>
            <person name="Hu H."/>
            <person name="Hughes D.S.T."/>
            <person name="Huylmans A.-K."/>
            <person name="Kemena C."/>
            <person name="Kremer L.P.M."/>
            <person name="Lee S.L."/>
            <person name="Lopez-Ezquerra A."/>
            <person name="Mallet L."/>
            <person name="Monroy-Kuhn J.M."/>
            <person name="Moser A."/>
            <person name="Murali S.C."/>
            <person name="Muzny D.M."/>
            <person name="Otani S."/>
            <person name="Piulachs M.-D."/>
            <person name="Poelchau M."/>
            <person name="Qu J."/>
            <person name="Schaub F."/>
            <person name="Wada-Katsumata A."/>
            <person name="Worley K.C."/>
            <person name="Xie Q."/>
            <person name="Ylla G."/>
            <person name="Poulsen M."/>
            <person name="Gibbs R.A."/>
            <person name="Schal C."/>
            <person name="Richards S."/>
            <person name="Belles X."/>
            <person name="Korb J."/>
            <person name="Bornberg-Bauer E."/>
        </authorList>
    </citation>
    <scope>NUCLEOTIDE SEQUENCE [LARGE SCALE GENOMIC DNA]</scope>
    <source>
        <tissue evidence="4">Whole body</tissue>
    </source>
</reference>